<evidence type="ECO:0000256" key="9">
    <source>
        <dbReference type="ARBA" id="ARBA00023136"/>
    </source>
</evidence>
<proteinExistence type="inferred from homology"/>
<dbReference type="OMA" id="FIHIHYG"/>
<dbReference type="SMART" id="SM00037">
    <property type="entry name" value="CNX"/>
    <property type="match status" value="1"/>
</dbReference>
<protein>
    <recommendedName>
        <fullName evidence="10">Gap junction protein</fullName>
    </recommendedName>
</protein>
<dbReference type="KEGG" id="tru:101068681"/>
<evidence type="ECO:0000259" key="14">
    <source>
        <dbReference type="SMART" id="SM01089"/>
    </source>
</evidence>
<sequence length="410" mass="45894">MADWSLLGNFLEEVQEHSTSVGKVWLTILFIFRILVLGTAAESSWGDEQEDFNCDTEQPGCENVCYDRAFPIAHIRYWVLQIVFVSTPSLIYMGHAMHRVRREEKRRSREEGGGEGRGGEEDPGGGGRGNDSGEEDEKGGREVEKHGEKEGGGRLRLRGALLQTYVLSILIRSVMEVVFLTLQYLMYGIFLNPLYVCKAWPCPHPVNCYVSRPTEKNVFIVFMLAVSGVSLVLSVLELQHLAWRHCCRHLFSRKTAAANKTSLGRQVSLSPPPQSTPPPEFSQCMMGSTHFLPLAFPNHHLAHQQNSENMATEKHKIAAAVEEATLLQMGCYSHGWQKTNPSQIQDDPYLRNDNSRYGPGSREISCSQIQNGGSDRLLLCPSGAHNQKDKRRFSRTSGTSSRTRADDLSV</sequence>
<feature type="region of interest" description="Disordered" evidence="11">
    <location>
        <begin position="377"/>
        <end position="410"/>
    </location>
</feature>
<dbReference type="Pfam" id="PF00029">
    <property type="entry name" value="Connexin"/>
    <property type="match status" value="1"/>
</dbReference>
<keyword evidence="9 12" id="KW-0472">Membrane</keyword>
<dbReference type="OrthoDB" id="9946832at2759"/>
<feature type="region of interest" description="Disordered" evidence="11">
    <location>
        <begin position="338"/>
        <end position="360"/>
    </location>
</feature>
<evidence type="ECO:0000256" key="7">
    <source>
        <dbReference type="ARBA" id="ARBA00022949"/>
    </source>
</evidence>
<dbReference type="PROSITE" id="PS00408">
    <property type="entry name" value="CONNEXINS_2"/>
    <property type="match status" value="1"/>
</dbReference>
<keyword evidence="6 10" id="KW-0303">Gap junction</keyword>
<evidence type="ECO:0000256" key="5">
    <source>
        <dbReference type="ARBA" id="ARBA00022692"/>
    </source>
</evidence>
<comment type="subcellular location">
    <subcellularLocation>
        <location evidence="1">Cell junction</location>
        <location evidence="1">Gap junction</location>
    </subcellularLocation>
    <subcellularLocation>
        <location evidence="2 10">Cell membrane</location>
        <topology evidence="2 10">Multi-pass membrane protein</topology>
    </subcellularLocation>
</comment>
<dbReference type="InterPro" id="IPR017990">
    <property type="entry name" value="Connexin_CS"/>
</dbReference>
<dbReference type="GeneTree" id="ENSGT01150000286930"/>
<dbReference type="GeneID" id="101068681"/>
<evidence type="ECO:0000256" key="10">
    <source>
        <dbReference type="RuleBase" id="RU000630"/>
    </source>
</evidence>
<dbReference type="AlphaFoldDB" id="A0A3B5KM75"/>
<dbReference type="Pfam" id="PF16791">
    <property type="entry name" value="Connexin40_C"/>
    <property type="match status" value="1"/>
</dbReference>
<reference evidence="15" key="2">
    <citation type="submission" date="2025-08" db="UniProtKB">
        <authorList>
            <consortium name="Ensembl"/>
        </authorList>
    </citation>
    <scope>IDENTIFICATION</scope>
</reference>
<dbReference type="GO" id="GO:0007507">
    <property type="term" value="P:heart development"/>
    <property type="evidence" value="ECO:0007669"/>
    <property type="project" value="TreeGrafter"/>
</dbReference>
<comment type="subunit">
    <text evidence="3 10">A connexon is composed of a hexamer of connexins.</text>
</comment>
<dbReference type="InterPro" id="IPR000500">
    <property type="entry name" value="Connexin"/>
</dbReference>
<comment type="similarity">
    <text evidence="10">Belongs to the connexin family.</text>
</comment>
<dbReference type="InterPro" id="IPR038359">
    <property type="entry name" value="Connexin_N_sf"/>
</dbReference>
<name>A0A3B5KM75_TAKRU</name>
<evidence type="ECO:0000256" key="12">
    <source>
        <dbReference type="SAM" id="Phobius"/>
    </source>
</evidence>
<dbReference type="PANTHER" id="PTHR11984:SF113">
    <property type="entry name" value="GAP JUNCTION PROTEIN"/>
    <property type="match status" value="1"/>
</dbReference>
<dbReference type="InterPro" id="IPR013092">
    <property type="entry name" value="Connexin_N"/>
</dbReference>
<dbReference type="GO" id="GO:0007267">
    <property type="term" value="P:cell-cell signaling"/>
    <property type="evidence" value="ECO:0007669"/>
    <property type="project" value="TreeGrafter"/>
</dbReference>
<feature type="domain" description="Connexin cysteine-rich" evidence="14">
    <location>
        <begin position="175"/>
        <end position="241"/>
    </location>
</feature>
<feature type="compositionally biased region" description="Basic and acidic residues" evidence="11">
    <location>
        <begin position="102"/>
        <end position="120"/>
    </location>
</feature>
<keyword evidence="5 10" id="KW-0812">Transmembrane</keyword>
<dbReference type="InterPro" id="IPR019570">
    <property type="entry name" value="Connexin_CCC"/>
</dbReference>
<dbReference type="Proteomes" id="UP000005226">
    <property type="component" value="Chromosome 4"/>
</dbReference>
<evidence type="ECO:0000256" key="1">
    <source>
        <dbReference type="ARBA" id="ARBA00004610"/>
    </source>
</evidence>
<keyword evidence="7" id="KW-0965">Cell junction</keyword>
<dbReference type="STRING" id="31033.ENSTRUP00000057165"/>
<dbReference type="Gene3D" id="1.20.1440.80">
    <property type="entry name" value="Gap junction channel protein cysteine-rich domain"/>
    <property type="match status" value="1"/>
</dbReference>
<dbReference type="SUPFAM" id="SSF118220">
    <property type="entry name" value="Connexin43"/>
    <property type="match status" value="1"/>
</dbReference>
<evidence type="ECO:0000313" key="16">
    <source>
        <dbReference type="Proteomes" id="UP000005226"/>
    </source>
</evidence>
<dbReference type="Ensembl" id="ENSTRUT00000053194.2">
    <property type="protein sequence ID" value="ENSTRUP00000057165.2"/>
    <property type="gene ID" value="ENSTRUG00000021114.2"/>
</dbReference>
<keyword evidence="4" id="KW-1003">Cell membrane</keyword>
<dbReference type="FunFam" id="1.20.1440.80:FF:000001">
    <property type="entry name" value="Gap junction alpha-1"/>
    <property type="match status" value="1"/>
</dbReference>
<feature type="transmembrane region" description="Helical" evidence="12">
    <location>
        <begin position="164"/>
        <end position="186"/>
    </location>
</feature>
<feature type="region of interest" description="Disordered" evidence="11">
    <location>
        <begin position="102"/>
        <end position="150"/>
    </location>
</feature>
<comment type="function">
    <text evidence="10">One gap junction consists of a cluster of closely packed pairs of transmembrane channels, the connexons, through which materials of low MW diffuse from one cell to a neighboring cell.</text>
</comment>
<dbReference type="RefSeq" id="XP_029690712.1">
    <property type="nucleotide sequence ID" value="XM_029834852.1"/>
</dbReference>
<evidence type="ECO:0000313" key="15">
    <source>
        <dbReference type="Ensembl" id="ENSTRUP00000057165.2"/>
    </source>
</evidence>
<organism evidence="15 16">
    <name type="scientific">Takifugu rubripes</name>
    <name type="common">Japanese pufferfish</name>
    <name type="synonym">Fugu rubripes</name>
    <dbReference type="NCBI Taxonomy" id="31033"/>
    <lineage>
        <taxon>Eukaryota</taxon>
        <taxon>Metazoa</taxon>
        <taxon>Chordata</taxon>
        <taxon>Craniata</taxon>
        <taxon>Vertebrata</taxon>
        <taxon>Euteleostomi</taxon>
        <taxon>Actinopterygii</taxon>
        <taxon>Neopterygii</taxon>
        <taxon>Teleostei</taxon>
        <taxon>Neoteleostei</taxon>
        <taxon>Acanthomorphata</taxon>
        <taxon>Eupercaria</taxon>
        <taxon>Tetraodontiformes</taxon>
        <taxon>Tetradontoidea</taxon>
        <taxon>Tetraodontidae</taxon>
        <taxon>Takifugu</taxon>
    </lineage>
</organism>
<feature type="domain" description="Connexin N-terminal" evidence="13">
    <location>
        <begin position="43"/>
        <end position="76"/>
    </location>
</feature>
<dbReference type="PANTHER" id="PTHR11984">
    <property type="entry name" value="CONNEXIN"/>
    <property type="match status" value="1"/>
</dbReference>
<evidence type="ECO:0000256" key="3">
    <source>
        <dbReference type="ARBA" id="ARBA00011455"/>
    </source>
</evidence>
<feature type="compositionally biased region" description="Basic and acidic residues" evidence="11">
    <location>
        <begin position="138"/>
        <end position="150"/>
    </location>
</feature>
<reference evidence="15" key="3">
    <citation type="submission" date="2025-09" db="UniProtKB">
        <authorList>
            <consortium name="Ensembl"/>
        </authorList>
    </citation>
    <scope>IDENTIFICATION</scope>
</reference>
<dbReference type="PRINTS" id="PR00206">
    <property type="entry name" value="CONNEXIN"/>
</dbReference>
<evidence type="ECO:0000256" key="8">
    <source>
        <dbReference type="ARBA" id="ARBA00022989"/>
    </source>
</evidence>
<dbReference type="GO" id="GO:0005922">
    <property type="term" value="C:connexin complex"/>
    <property type="evidence" value="ECO:0007669"/>
    <property type="project" value="InterPro"/>
</dbReference>
<dbReference type="SMART" id="SM01089">
    <property type="entry name" value="Connexin_CCC"/>
    <property type="match status" value="1"/>
</dbReference>
<keyword evidence="16" id="KW-1185">Reference proteome</keyword>
<evidence type="ECO:0000256" key="2">
    <source>
        <dbReference type="ARBA" id="ARBA00004651"/>
    </source>
</evidence>
<dbReference type="PROSITE" id="PS00407">
    <property type="entry name" value="CONNEXINS_1"/>
    <property type="match status" value="1"/>
</dbReference>
<feature type="transmembrane region" description="Helical" evidence="12">
    <location>
        <begin position="77"/>
        <end position="97"/>
    </location>
</feature>
<dbReference type="InterPro" id="IPR031862">
    <property type="entry name" value="Cx40_C"/>
</dbReference>
<evidence type="ECO:0000259" key="13">
    <source>
        <dbReference type="SMART" id="SM00037"/>
    </source>
</evidence>
<feature type="transmembrane region" description="Helical" evidence="12">
    <location>
        <begin position="219"/>
        <end position="238"/>
    </location>
</feature>
<evidence type="ECO:0000256" key="11">
    <source>
        <dbReference type="SAM" id="MobiDB-lite"/>
    </source>
</evidence>
<gene>
    <name evidence="15" type="primary">LOC101068681</name>
</gene>
<keyword evidence="8 12" id="KW-1133">Transmembrane helix</keyword>
<reference evidence="15 16" key="1">
    <citation type="journal article" date="2011" name="Genome Biol. Evol.">
        <title>Integration of the genetic map and genome assembly of fugu facilitates insights into distinct features of genome evolution in teleosts and mammals.</title>
        <authorList>
            <person name="Kai W."/>
            <person name="Kikuchi K."/>
            <person name="Tohari S."/>
            <person name="Chew A.K."/>
            <person name="Tay A."/>
            <person name="Fujiwara A."/>
            <person name="Hosoya S."/>
            <person name="Suetake H."/>
            <person name="Naruse K."/>
            <person name="Brenner S."/>
            <person name="Suzuki Y."/>
            <person name="Venkatesh B."/>
        </authorList>
    </citation>
    <scope>NUCLEOTIDE SEQUENCE [LARGE SCALE GENOMIC DNA]</scope>
</reference>
<accession>A0A3B5KM75</accession>
<dbReference type="InterPro" id="IPR034634">
    <property type="entry name" value="Connexin_C"/>
</dbReference>
<dbReference type="InParanoid" id="A0A3B5KM75"/>
<evidence type="ECO:0000256" key="6">
    <source>
        <dbReference type="ARBA" id="ARBA00022868"/>
    </source>
</evidence>
<evidence type="ECO:0000256" key="4">
    <source>
        <dbReference type="ARBA" id="ARBA00022475"/>
    </source>
</evidence>
<dbReference type="GO" id="GO:0086076">
    <property type="term" value="F:gap junction channel activity involved in atrial cardiac muscle cell-AV node cell electrical coupling"/>
    <property type="evidence" value="ECO:0007669"/>
    <property type="project" value="TreeGrafter"/>
</dbReference>